<feature type="domain" description="Bacterial Ig-like" evidence="1">
    <location>
        <begin position="2"/>
        <end position="92"/>
    </location>
</feature>
<dbReference type="EMBL" id="QREG01000020">
    <property type="protein sequence ID" value="RED94607.1"/>
    <property type="molecule type" value="Genomic_DNA"/>
</dbReference>
<keyword evidence="3" id="KW-1185">Reference proteome</keyword>
<feature type="domain" description="Bacterial Ig-like" evidence="1">
    <location>
        <begin position="387"/>
        <end position="479"/>
    </location>
</feature>
<comment type="caution">
    <text evidence="2">The sequence shown here is derived from an EMBL/GenBank/DDBJ whole genome shotgun (WGS) entry which is preliminary data.</text>
</comment>
<dbReference type="PANTHER" id="PTHR34677:SF3">
    <property type="entry name" value="BACTERIAL IG-LIKE DOMAIN-CONTAINING PROTEIN"/>
    <property type="match status" value="1"/>
</dbReference>
<feature type="non-terminal residue" evidence="2">
    <location>
        <position position="798"/>
    </location>
</feature>
<feature type="domain" description="Bacterial Ig-like" evidence="1">
    <location>
        <begin position="678"/>
        <end position="770"/>
    </location>
</feature>
<name>A0A3D9L0C6_MARFU</name>
<gene>
    <name evidence="2" type="ORF">C7460_1201</name>
</gene>
<feature type="domain" description="Bacterial Ig-like" evidence="1">
    <location>
        <begin position="97"/>
        <end position="189"/>
    </location>
</feature>
<dbReference type="AlphaFoldDB" id="A0A3D9L0C6"/>
<proteinExistence type="predicted"/>
<feature type="domain" description="Bacterial Ig-like" evidence="1">
    <location>
        <begin position="484"/>
        <end position="573"/>
    </location>
</feature>
<dbReference type="PANTHER" id="PTHR34677">
    <property type="match status" value="1"/>
</dbReference>
<protein>
    <recommendedName>
        <fullName evidence="1">Bacterial Ig-like domain-containing protein</fullName>
    </recommendedName>
</protein>
<sequence length="798" mass="80473">DQAPTPVITGAPAYVTSNTPYDITVDFGEVVSGFVLSDLLVSNGTGSNLVDNTDGTYTITITPDGSGDITYDINAGVATDAAGNSNNAATQVTTIYDASAPTVDIQDEPAIVNSTSPYTVTFSFNEDVTGFTLADIAVVNGAAGNFVTVNDSTYTADITPNGTGDITIDVAAGVAQDAAGNDNTAATQAVTEYDVTAPTPVISGAPTIVNSTTPYVVTIDFGEEVSGFVAGDITVGNGAVTSFTDNGDGTFSVEITPSGAGDITLDVAAGVAQDAAGNSNNAATQVTTTYDDDAPVLSIENAPDYVNSTTPYTVTFQFSEDVSGFDVSDIGVTNGSASNFIVVDANTYTADITPSGAGNIVVNVPTSAAQDAAGNGSTADSATTIYDTSAPTPAITGAPTVVNNTDPYTVTIDFQEAVTGFVLGDVSVTNGSASGLVDNGDGTFDVTITPSGAGDISIDVAAGVAQDLAGNDNLAATTVTTTYDTDAPTVDIQGEPAIVNSVATYTVTIQFSEDVTGFDISDILVGNGSKGNFQTTNASTYTVDITPDGTGDITIDVPAASAQDASTNDNAAAIQAVTKYDATSPTVAILNAPDSVNSTNPYQVTIQFDEKVSGLLESEVSVTNGAVSNLVKTNDSTYTADITPDGTGDISIDIAGGAAQDEAGNDNTVATTVTTVYDITQPDVTISNQPDTVNSTASYVVNFQFTENVSGFSIADIDVGNGTASNFVKTDGQNYSATITPSGAGDITIDVAAGVAQDAAGNTNTAATQVETIYDADRPTARIENAPAVVGNASPYDV</sequence>
<feature type="domain" description="Bacterial Ig-like" evidence="1">
    <location>
        <begin position="581"/>
        <end position="673"/>
    </location>
</feature>
<accession>A0A3D9L0C6</accession>
<dbReference type="InterPro" id="IPR017868">
    <property type="entry name" value="Filamin/ABP280_repeat-like"/>
</dbReference>
<evidence type="ECO:0000313" key="2">
    <source>
        <dbReference type="EMBL" id="RED94607.1"/>
    </source>
</evidence>
<feature type="domain" description="Bacterial Ig-like" evidence="1">
    <location>
        <begin position="194"/>
        <end position="287"/>
    </location>
</feature>
<organism evidence="2 3">
    <name type="scientific">Marinoscillum furvescens DSM 4134</name>
    <dbReference type="NCBI Taxonomy" id="1122208"/>
    <lineage>
        <taxon>Bacteria</taxon>
        <taxon>Pseudomonadati</taxon>
        <taxon>Bacteroidota</taxon>
        <taxon>Cytophagia</taxon>
        <taxon>Cytophagales</taxon>
        <taxon>Reichenbachiellaceae</taxon>
        <taxon>Marinoscillum</taxon>
    </lineage>
</organism>
<dbReference type="PROSITE" id="PS50194">
    <property type="entry name" value="FILAMIN_REPEAT"/>
    <property type="match status" value="2"/>
</dbReference>
<feature type="domain" description="Bacterial Ig-like" evidence="1">
    <location>
        <begin position="291"/>
        <end position="381"/>
    </location>
</feature>
<reference evidence="2 3" key="1">
    <citation type="submission" date="2018-07" db="EMBL/GenBank/DDBJ databases">
        <title>Genomic Encyclopedia of Type Strains, Phase IV (KMG-IV): sequencing the most valuable type-strain genomes for metagenomic binning, comparative biology and taxonomic classification.</title>
        <authorList>
            <person name="Goeker M."/>
        </authorList>
    </citation>
    <scope>NUCLEOTIDE SEQUENCE [LARGE SCALE GENOMIC DNA]</scope>
    <source>
        <strain evidence="2 3">DSM 4134</strain>
    </source>
</reference>
<dbReference type="RefSeq" id="WP_245986448.1">
    <property type="nucleotide sequence ID" value="NZ_QREG01000020.1"/>
</dbReference>
<evidence type="ECO:0000259" key="1">
    <source>
        <dbReference type="Pfam" id="PF19078"/>
    </source>
</evidence>
<dbReference type="Proteomes" id="UP000256779">
    <property type="component" value="Unassembled WGS sequence"/>
</dbReference>
<dbReference type="Pfam" id="PF19078">
    <property type="entry name" value="Big_12"/>
    <property type="match status" value="8"/>
</dbReference>
<evidence type="ECO:0000313" key="3">
    <source>
        <dbReference type="Proteomes" id="UP000256779"/>
    </source>
</evidence>
<feature type="non-terminal residue" evidence="2">
    <location>
        <position position="1"/>
    </location>
</feature>
<dbReference type="InterPro" id="IPR044048">
    <property type="entry name" value="Big_12"/>
</dbReference>